<dbReference type="InterPro" id="IPR003709">
    <property type="entry name" value="VanY-like_core_dom"/>
</dbReference>
<comment type="caution">
    <text evidence="2">The sequence shown here is derived from an EMBL/GenBank/DDBJ whole genome shotgun (WGS) entry which is preliminary data.</text>
</comment>
<dbReference type="AlphaFoldDB" id="U3AX33"/>
<dbReference type="GO" id="GO:0008233">
    <property type="term" value="F:peptidase activity"/>
    <property type="evidence" value="ECO:0007669"/>
    <property type="project" value="InterPro"/>
</dbReference>
<dbReference type="SUPFAM" id="SSF55166">
    <property type="entry name" value="Hedgehog/DD-peptidase"/>
    <property type="match status" value="1"/>
</dbReference>
<evidence type="ECO:0000313" key="3">
    <source>
        <dbReference type="Proteomes" id="UP000016562"/>
    </source>
</evidence>
<feature type="domain" description="D-alanyl-D-alanine carboxypeptidase-like core" evidence="1">
    <location>
        <begin position="30"/>
        <end position="182"/>
    </location>
</feature>
<gene>
    <name evidence="2" type="ORF">VEZ01S_01_00740</name>
</gene>
<dbReference type="EMBL" id="BATM01000001">
    <property type="protein sequence ID" value="GAD78295.1"/>
    <property type="molecule type" value="Genomic_DNA"/>
</dbReference>
<dbReference type="eggNOG" id="COG1876">
    <property type="taxonomic scope" value="Bacteria"/>
</dbReference>
<dbReference type="Gene3D" id="3.30.1380.10">
    <property type="match status" value="1"/>
</dbReference>
<evidence type="ECO:0000259" key="1">
    <source>
        <dbReference type="Pfam" id="PF02557"/>
    </source>
</evidence>
<dbReference type="Proteomes" id="UP000016562">
    <property type="component" value="Unassembled WGS sequence"/>
</dbReference>
<dbReference type="STRING" id="1219080.VEZ01S_01_00740"/>
<keyword evidence="3" id="KW-1185">Reference proteome</keyword>
<dbReference type="OrthoDB" id="9792074at2"/>
<sequence>MNETSDWTQQQLTGIDESHLTAITIDKREIKVHQAVSEALLSLVHHAAQHGFELSIASGFRDFERQKMIWNNKYLGVRPILDINGDPLDAHSLAPLQRIHAILRWSALPGASRHHWGCDFDLYAKNLLPEGIQLQLEPWEYLQGHQAPFYEWLLTHAPQHGFFFPYAKDKGGVAVEPWHLSHQATSDKALATFNSQMLADILRLNPIEGNNEVLMHLDKIYTQYVSNITTS</sequence>
<name>U3AX33_9VIBR</name>
<reference evidence="2 3" key="1">
    <citation type="submission" date="2013-09" db="EMBL/GenBank/DDBJ databases">
        <title>Whole genome shotgun sequence of Vibrio ezurae NBRC 102218.</title>
        <authorList>
            <person name="Yoshida I."/>
            <person name="Hosoyama A."/>
            <person name="Numata M."/>
            <person name="Hashimoto M."/>
            <person name="Hosoyama Y."/>
            <person name="Tsuchikane K."/>
            <person name="Noguchi M."/>
            <person name="Hirakata S."/>
            <person name="Ichikawa N."/>
            <person name="Ohji S."/>
            <person name="Yamazoe A."/>
            <person name="Fujita N."/>
        </authorList>
    </citation>
    <scope>NUCLEOTIDE SEQUENCE [LARGE SCALE GENOMIC DNA]</scope>
    <source>
        <strain evidence="2 3">NBRC 102218</strain>
    </source>
</reference>
<accession>U3AX33</accession>
<dbReference type="RefSeq" id="WP_021712019.1">
    <property type="nucleotide sequence ID" value="NZ_BATM01000001.1"/>
</dbReference>
<dbReference type="Pfam" id="PF02557">
    <property type="entry name" value="VanY"/>
    <property type="match status" value="1"/>
</dbReference>
<dbReference type="InterPro" id="IPR052179">
    <property type="entry name" value="DD-CPase-like"/>
</dbReference>
<dbReference type="GO" id="GO:0006508">
    <property type="term" value="P:proteolysis"/>
    <property type="evidence" value="ECO:0007669"/>
    <property type="project" value="InterPro"/>
</dbReference>
<organism evidence="2 3">
    <name type="scientific">Vibrio ezurae NBRC 102218</name>
    <dbReference type="NCBI Taxonomy" id="1219080"/>
    <lineage>
        <taxon>Bacteria</taxon>
        <taxon>Pseudomonadati</taxon>
        <taxon>Pseudomonadota</taxon>
        <taxon>Gammaproteobacteria</taxon>
        <taxon>Vibrionales</taxon>
        <taxon>Vibrionaceae</taxon>
        <taxon>Vibrio</taxon>
    </lineage>
</organism>
<proteinExistence type="predicted"/>
<dbReference type="CDD" id="cd14847">
    <property type="entry name" value="DD-carboxypeptidase_like"/>
    <property type="match status" value="1"/>
</dbReference>
<dbReference type="InterPro" id="IPR009045">
    <property type="entry name" value="Zn_M74/Hedgehog-like"/>
</dbReference>
<dbReference type="PANTHER" id="PTHR34385:SF1">
    <property type="entry name" value="PEPTIDOGLYCAN L-ALANYL-D-GLUTAMATE ENDOPEPTIDASE CWLK"/>
    <property type="match status" value="1"/>
</dbReference>
<dbReference type="PANTHER" id="PTHR34385">
    <property type="entry name" value="D-ALANYL-D-ALANINE CARBOXYPEPTIDASE"/>
    <property type="match status" value="1"/>
</dbReference>
<evidence type="ECO:0000313" key="2">
    <source>
        <dbReference type="EMBL" id="GAD78295.1"/>
    </source>
</evidence>
<protein>
    <recommendedName>
        <fullName evidence="1">D-alanyl-D-alanine carboxypeptidase-like core domain-containing protein</fullName>
    </recommendedName>
</protein>